<dbReference type="GO" id="GO:0071949">
    <property type="term" value="F:FAD binding"/>
    <property type="evidence" value="ECO:0007669"/>
    <property type="project" value="InterPro"/>
</dbReference>
<sequence length="332" mass="37085">MDGADMTTSGQDRISLIKFTMSSKELAINVKLSSKPRIGILGGGVIGVTCADKISQELHNIHVTLISDKFSPHTTGDVAAGLWCEYLTGSDQCQEKLYKWLKESFEAIEQLYFGQDAALAGVTQLSGYRIDNKPYEPLFWQNIVHGFRHLTEEELLVYGDNYKGGLNFTSYTAECPKMLPYLMSKFANRGGKTFKYKAENLHQLIGHFDVLINCTGINASQVVPDPSVIPIRGQVMKVKAPWVKHFVLDDYKGNYLIPNIDSVILGGTSNYGNYNLTAESKDAHKIWQGCCQLLPSIKSSKVLSHHVGLRPGRHCVRLERETLYKSTSDKME</sequence>
<dbReference type="HOGENOM" id="CLU_034311_0_2_1"/>
<evidence type="ECO:0000313" key="10">
    <source>
        <dbReference type="Proteomes" id="UP000014500"/>
    </source>
</evidence>
<evidence type="ECO:0000256" key="3">
    <source>
        <dbReference type="ARBA" id="ARBA00006730"/>
    </source>
</evidence>
<dbReference type="EnsemblMetazoa" id="SMAR015513-RA">
    <property type="protein sequence ID" value="SMAR015513-PA"/>
    <property type="gene ID" value="SMAR015513"/>
</dbReference>
<dbReference type="OMA" id="TDPTRHM"/>
<proteinExistence type="inferred from homology"/>
<dbReference type="Pfam" id="PF01266">
    <property type="entry name" value="DAO"/>
    <property type="match status" value="1"/>
</dbReference>
<dbReference type="InterPro" id="IPR023209">
    <property type="entry name" value="DAO"/>
</dbReference>
<organism evidence="9 10">
    <name type="scientific">Strigamia maritima</name>
    <name type="common">European centipede</name>
    <name type="synonym">Geophilus maritimus</name>
    <dbReference type="NCBI Taxonomy" id="126957"/>
    <lineage>
        <taxon>Eukaryota</taxon>
        <taxon>Metazoa</taxon>
        <taxon>Ecdysozoa</taxon>
        <taxon>Arthropoda</taxon>
        <taxon>Myriapoda</taxon>
        <taxon>Chilopoda</taxon>
        <taxon>Pleurostigmophora</taxon>
        <taxon>Geophilomorpha</taxon>
        <taxon>Linotaeniidae</taxon>
        <taxon>Strigamia</taxon>
    </lineage>
</organism>
<reference evidence="10" key="1">
    <citation type="submission" date="2011-05" db="EMBL/GenBank/DDBJ databases">
        <authorList>
            <person name="Richards S.R."/>
            <person name="Qu J."/>
            <person name="Jiang H."/>
            <person name="Jhangiani S.N."/>
            <person name="Agravi P."/>
            <person name="Goodspeed R."/>
            <person name="Gross S."/>
            <person name="Mandapat C."/>
            <person name="Jackson L."/>
            <person name="Mathew T."/>
            <person name="Pu L."/>
            <person name="Thornton R."/>
            <person name="Saada N."/>
            <person name="Wilczek-Boney K.B."/>
            <person name="Lee S."/>
            <person name="Kovar C."/>
            <person name="Wu Y."/>
            <person name="Scherer S.E."/>
            <person name="Worley K.C."/>
            <person name="Muzny D.M."/>
            <person name="Gibbs R."/>
        </authorList>
    </citation>
    <scope>NUCLEOTIDE SEQUENCE</scope>
    <source>
        <strain evidence="10">Brora</strain>
    </source>
</reference>
<dbReference type="EMBL" id="JH431955">
    <property type="status" value="NOT_ANNOTATED_CDS"/>
    <property type="molecule type" value="Genomic_DNA"/>
</dbReference>
<dbReference type="GO" id="GO:0005782">
    <property type="term" value="C:peroxisomal matrix"/>
    <property type="evidence" value="ECO:0007669"/>
    <property type="project" value="UniProtKB-SubCell"/>
</dbReference>
<feature type="binding site" evidence="7">
    <location>
        <position position="310"/>
    </location>
    <ligand>
        <name>D-dopa</name>
        <dbReference type="ChEBI" id="CHEBI:149689"/>
    </ligand>
</feature>
<dbReference type="PANTHER" id="PTHR11530:SF11">
    <property type="entry name" value="D-ASPARTATE OXIDASE"/>
    <property type="match status" value="1"/>
</dbReference>
<feature type="binding site" evidence="7">
    <location>
        <position position="215"/>
    </location>
    <ligand>
        <name>FAD</name>
        <dbReference type="ChEBI" id="CHEBI:57692"/>
    </ligand>
</feature>
<feature type="domain" description="FAD dependent oxidoreductase" evidence="8">
    <location>
        <begin position="38"/>
        <end position="311"/>
    </location>
</feature>
<feature type="binding site" evidence="7">
    <location>
        <begin position="80"/>
        <end position="82"/>
    </location>
    <ligand>
        <name>FAD</name>
        <dbReference type="ChEBI" id="CHEBI:57692"/>
    </ligand>
</feature>
<dbReference type="InterPro" id="IPR006076">
    <property type="entry name" value="FAD-dep_OxRdtase"/>
</dbReference>
<evidence type="ECO:0000313" key="9">
    <source>
        <dbReference type="EnsemblMetazoa" id="SMAR015513-PA"/>
    </source>
</evidence>
<reference evidence="9" key="2">
    <citation type="submission" date="2015-02" db="UniProtKB">
        <authorList>
            <consortium name="EnsemblMetazoa"/>
        </authorList>
    </citation>
    <scope>IDENTIFICATION</scope>
</reference>
<keyword evidence="10" id="KW-1185">Reference proteome</keyword>
<dbReference type="GO" id="GO:0019478">
    <property type="term" value="P:D-amino acid catabolic process"/>
    <property type="evidence" value="ECO:0007669"/>
    <property type="project" value="TreeGrafter"/>
</dbReference>
<evidence type="ECO:0000256" key="2">
    <source>
        <dbReference type="ARBA" id="ARBA00004253"/>
    </source>
</evidence>
<comment type="similarity">
    <text evidence="3">Belongs to the DAMOX/DASOX family.</text>
</comment>
<evidence type="ECO:0000256" key="6">
    <source>
        <dbReference type="ARBA" id="ARBA00023002"/>
    </source>
</evidence>
<dbReference type="PANTHER" id="PTHR11530">
    <property type="entry name" value="D-AMINO ACID OXIDASE"/>
    <property type="match status" value="1"/>
</dbReference>
<evidence type="ECO:0000259" key="8">
    <source>
        <dbReference type="Pfam" id="PF01266"/>
    </source>
</evidence>
<dbReference type="AlphaFoldDB" id="T1JNT4"/>
<evidence type="ECO:0000256" key="7">
    <source>
        <dbReference type="PIRSR" id="PIRSR000189-1"/>
    </source>
</evidence>
<dbReference type="GO" id="GO:0003884">
    <property type="term" value="F:D-amino-acid oxidase activity"/>
    <property type="evidence" value="ECO:0007669"/>
    <property type="project" value="InterPro"/>
</dbReference>
<comment type="cofactor">
    <cofactor evidence="1 7">
        <name>FAD</name>
        <dbReference type="ChEBI" id="CHEBI:57692"/>
    </cofactor>
</comment>
<evidence type="ECO:0000256" key="5">
    <source>
        <dbReference type="ARBA" id="ARBA00022827"/>
    </source>
</evidence>
<dbReference type="Gene3D" id="3.30.9.10">
    <property type="entry name" value="D-Amino Acid Oxidase, subunit A, domain 2"/>
    <property type="match status" value="1"/>
</dbReference>
<accession>T1JNT4</accession>
<dbReference type="SUPFAM" id="SSF54373">
    <property type="entry name" value="FAD-linked reductases, C-terminal domain"/>
    <property type="match status" value="1"/>
</dbReference>
<keyword evidence="5 7" id="KW-0274">FAD</keyword>
<name>T1JNT4_STRMM</name>
<dbReference type="Proteomes" id="UP000014500">
    <property type="component" value="Unassembled WGS sequence"/>
</dbReference>
<dbReference type="PhylomeDB" id="T1JNT4"/>
<feature type="binding site" evidence="7">
    <location>
        <position position="255"/>
    </location>
    <ligand>
        <name>D-dopa</name>
        <dbReference type="ChEBI" id="CHEBI:149689"/>
    </ligand>
</feature>
<dbReference type="STRING" id="126957.T1JNT4"/>
<keyword evidence="4" id="KW-0285">Flavoprotein</keyword>
<dbReference type="SUPFAM" id="SSF51971">
    <property type="entry name" value="Nucleotide-binding domain"/>
    <property type="match status" value="1"/>
</dbReference>
<dbReference type="PIRSF" id="PIRSF000189">
    <property type="entry name" value="D-aa_oxidase"/>
    <property type="match status" value="1"/>
</dbReference>
<evidence type="ECO:0000256" key="1">
    <source>
        <dbReference type="ARBA" id="ARBA00001974"/>
    </source>
</evidence>
<dbReference type="Gene3D" id="3.40.50.720">
    <property type="entry name" value="NAD(P)-binding Rossmann-like Domain"/>
    <property type="match status" value="1"/>
</dbReference>
<keyword evidence="6" id="KW-0560">Oxidoreductase</keyword>
<comment type="subcellular location">
    <subcellularLocation>
        <location evidence="2">Peroxisome matrix</location>
    </subcellularLocation>
</comment>
<evidence type="ECO:0000256" key="4">
    <source>
        <dbReference type="ARBA" id="ARBA00022630"/>
    </source>
</evidence>
<dbReference type="eggNOG" id="KOG3923">
    <property type="taxonomic scope" value="Eukaryota"/>
</dbReference>
<protein>
    <recommendedName>
        <fullName evidence="8">FAD dependent oxidoreductase domain-containing protein</fullName>
    </recommendedName>
</protein>